<comment type="caution">
    <text evidence="1">The sequence shown here is derived from an EMBL/GenBank/DDBJ whole genome shotgun (WGS) entry which is preliminary data.</text>
</comment>
<reference evidence="1 2" key="1">
    <citation type="submission" date="2024-05" db="EMBL/GenBank/DDBJ databases">
        <title>Roseateles sp. DJS-2-20 16S ribosomal RNA gene Genome sequencing and assembly.</title>
        <authorList>
            <person name="Woo H."/>
        </authorList>
    </citation>
    <scope>NUCLEOTIDE SEQUENCE [LARGE SCALE GENOMIC DNA]</scope>
    <source>
        <strain evidence="1 2">DJS-2-20</strain>
    </source>
</reference>
<dbReference type="InterPro" id="IPR034660">
    <property type="entry name" value="DinB/YfiT-like"/>
</dbReference>
<dbReference type="Gene3D" id="1.20.120.450">
    <property type="entry name" value="dinb family like domain"/>
    <property type="match status" value="1"/>
</dbReference>
<dbReference type="EMBL" id="JBDPZD010000003">
    <property type="protein sequence ID" value="MEO3692160.1"/>
    <property type="molecule type" value="Genomic_DNA"/>
</dbReference>
<dbReference type="PANTHER" id="PTHR36922:SF1">
    <property type="entry name" value="DUF1993 DOMAIN-CONTAINING PROTEIN"/>
    <property type="match status" value="1"/>
</dbReference>
<dbReference type="InterPro" id="IPR018531">
    <property type="entry name" value="DUF1993"/>
</dbReference>
<dbReference type="Pfam" id="PF09351">
    <property type="entry name" value="DUF1993"/>
    <property type="match status" value="1"/>
</dbReference>
<dbReference type="RefSeq" id="WP_347704986.1">
    <property type="nucleotide sequence ID" value="NZ_JBDPZD010000003.1"/>
</dbReference>
<proteinExistence type="predicted"/>
<dbReference type="PANTHER" id="PTHR36922">
    <property type="entry name" value="BLL2446 PROTEIN"/>
    <property type="match status" value="1"/>
</dbReference>
<dbReference type="SUPFAM" id="SSF109854">
    <property type="entry name" value="DinB/YfiT-like putative metalloenzymes"/>
    <property type="match status" value="1"/>
</dbReference>
<evidence type="ECO:0000313" key="2">
    <source>
        <dbReference type="Proteomes" id="UP001495147"/>
    </source>
</evidence>
<accession>A0ABV0G391</accession>
<keyword evidence="2" id="KW-1185">Reference proteome</keyword>
<gene>
    <name evidence="1" type="ORF">ABDJ85_11820</name>
</gene>
<sequence>MTQISMHAASAPVFARMLNNMLTWLEQARTHAETKKFDPAVYLTLRLAPDMLPFPRQIQIASDAAKACMARLAGQEAPRFEDNEASLDELIERIKKTRDYVLSIPAEALAGSEDRVITVPRRSGEPLKFDGLTYLRHYATPNFYFHATTTYALLRHAGVPLGKTDYLGAA</sequence>
<evidence type="ECO:0000313" key="1">
    <source>
        <dbReference type="EMBL" id="MEO3692160.1"/>
    </source>
</evidence>
<protein>
    <submittedName>
        <fullName evidence="1">DUF1993 domain-containing protein</fullName>
    </submittedName>
</protein>
<dbReference type="Proteomes" id="UP001495147">
    <property type="component" value="Unassembled WGS sequence"/>
</dbReference>
<organism evidence="1 2">
    <name type="scientific">Roseateles paludis</name>
    <dbReference type="NCBI Taxonomy" id="3145238"/>
    <lineage>
        <taxon>Bacteria</taxon>
        <taxon>Pseudomonadati</taxon>
        <taxon>Pseudomonadota</taxon>
        <taxon>Betaproteobacteria</taxon>
        <taxon>Burkholderiales</taxon>
        <taxon>Sphaerotilaceae</taxon>
        <taxon>Roseateles</taxon>
    </lineage>
</organism>
<name>A0ABV0G391_9BURK</name>